<accession>A0A4R7KAQ0</accession>
<evidence type="ECO:0000256" key="5">
    <source>
        <dbReference type="ARBA" id="ARBA00023204"/>
    </source>
</evidence>
<dbReference type="InterPro" id="IPR003717">
    <property type="entry name" value="RecO"/>
</dbReference>
<evidence type="ECO:0000256" key="4">
    <source>
        <dbReference type="ARBA" id="ARBA00023172"/>
    </source>
</evidence>
<dbReference type="RefSeq" id="WP_166636457.1">
    <property type="nucleotide sequence ID" value="NZ_SOAZ01000021.1"/>
</dbReference>
<dbReference type="Pfam" id="PF02565">
    <property type="entry name" value="RecO_C"/>
    <property type="match status" value="1"/>
</dbReference>
<comment type="similarity">
    <text evidence="1 7">Belongs to the RecO family.</text>
</comment>
<comment type="caution">
    <text evidence="9">The sequence shown here is derived from an EMBL/GenBank/DDBJ whole genome shotgun (WGS) entry which is preliminary data.</text>
</comment>
<dbReference type="InterPro" id="IPR042242">
    <property type="entry name" value="RecO_C"/>
</dbReference>
<dbReference type="NCBIfam" id="TIGR00613">
    <property type="entry name" value="reco"/>
    <property type="match status" value="1"/>
</dbReference>
<dbReference type="InterPro" id="IPR037278">
    <property type="entry name" value="ARFGAP/RecO"/>
</dbReference>
<dbReference type="Pfam" id="PF11967">
    <property type="entry name" value="RecO_N"/>
    <property type="match status" value="1"/>
</dbReference>
<dbReference type="HAMAP" id="MF_00201">
    <property type="entry name" value="RecO"/>
    <property type="match status" value="1"/>
</dbReference>
<reference evidence="9 10" key="1">
    <citation type="submission" date="2019-03" db="EMBL/GenBank/DDBJ databases">
        <title>Genomic Encyclopedia of Type Strains, Phase IV (KMG-IV): sequencing the most valuable type-strain genomes for metagenomic binning, comparative biology and taxonomic classification.</title>
        <authorList>
            <person name="Goeker M."/>
        </authorList>
    </citation>
    <scope>NUCLEOTIDE SEQUENCE [LARGE SCALE GENOMIC DNA]</scope>
    <source>
        <strain evidence="9 10">DSM 24455</strain>
    </source>
</reference>
<dbReference type="InterPro" id="IPR022572">
    <property type="entry name" value="DNA_rep/recomb_RecO_N"/>
</dbReference>
<dbReference type="InterPro" id="IPR012340">
    <property type="entry name" value="NA-bd_OB-fold"/>
</dbReference>
<evidence type="ECO:0000259" key="8">
    <source>
        <dbReference type="Pfam" id="PF11967"/>
    </source>
</evidence>
<proteinExistence type="inferred from homology"/>
<dbReference type="EMBL" id="SOAZ01000021">
    <property type="protein sequence ID" value="TDT51091.1"/>
    <property type="molecule type" value="Genomic_DNA"/>
</dbReference>
<evidence type="ECO:0000256" key="7">
    <source>
        <dbReference type="HAMAP-Rule" id="MF_00201"/>
    </source>
</evidence>
<feature type="domain" description="DNA replication/recombination mediator RecO N-terminal" evidence="8">
    <location>
        <begin position="1"/>
        <end position="79"/>
    </location>
</feature>
<dbReference type="SUPFAM" id="SSF57863">
    <property type="entry name" value="ArfGap/RecO-like zinc finger"/>
    <property type="match status" value="1"/>
</dbReference>
<keyword evidence="5 7" id="KW-0234">DNA repair</keyword>
<keyword evidence="3 7" id="KW-0227">DNA damage</keyword>
<dbReference type="PANTHER" id="PTHR33991">
    <property type="entry name" value="DNA REPAIR PROTEIN RECO"/>
    <property type="match status" value="1"/>
</dbReference>
<dbReference type="GO" id="GO:0006310">
    <property type="term" value="P:DNA recombination"/>
    <property type="evidence" value="ECO:0007669"/>
    <property type="project" value="UniProtKB-UniRule"/>
</dbReference>
<evidence type="ECO:0000313" key="9">
    <source>
        <dbReference type="EMBL" id="TDT51091.1"/>
    </source>
</evidence>
<dbReference type="Proteomes" id="UP000295325">
    <property type="component" value="Unassembled WGS sequence"/>
</dbReference>
<organism evidence="9 10">
    <name type="scientific">Fonticella tunisiensis</name>
    <dbReference type="NCBI Taxonomy" id="1096341"/>
    <lineage>
        <taxon>Bacteria</taxon>
        <taxon>Bacillati</taxon>
        <taxon>Bacillota</taxon>
        <taxon>Clostridia</taxon>
        <taxon>Eubacteriales</taxon>
        <taxon>Clostridiaceae</taxon>
        <taxon>Fonticella</taxon>
    </lineage>
</organism>
<dbReference type="GO" id="GO:0043590">
    <property type="term" value="C:bacterial nucleoid"/>
    <property type="evidence" value="ECO:0007669"/>
    <property type="project" value="TreeGrafter"/>
</dbReference>
<dbReference type="GO" id="GO:0006302">
    <property type="term" value="P:double-strand break repair"/>
    <property type="evidence" value="ECO:0007669"/>
    <property type="project" value="TreeGrafter"/>
</dbReference>
<protein>
    <recommendedName>
        <fullName evidence="2 7">DNA repair protein RecO</fullName>
    </recommendedName>
    <alternativeName>
        <fullName evidence="6 7">Recombination protein O</fullName>
    </alternativeName>
</protein>
<gene>
    <name evidence="7" type="primary">recO</name>
    <name evidence="9" type="ORF">EDD71_12117</name>
</gene>
<evidence type="ECO:0000313" key="10">
    <source>
        <dbReference type="Proteomes" id="UP000295325"/>
    </source>
</evidence>
<evidence type="ECO:0000256" key="6">
    <source>
        <dbReference type="ARBA" id="ARBA00033409"/>
    </source>
</evidence>
<keyword evidence="4 7" id="KW-0233">DNA recombination</keyword>
<evidence type="ECO:0000256" key="2">
    <source>
        <dbReference type="ARBA" id="ARBA00021310"/>
    </source>
</evidence>
<sequence length="251" mass="28847">MSLIKVQGVIIKSINISESDKIVTLFSDKLGKIDAVVHGARRSRSKFLSSTQPFCYCDYVVYKGKNLYTINQSSIIESFQSILMNLDKLAYGSYFLELVDNITEKEMKYVSILAMLLKTLYILVHGDVDLELLRLTVSFKAISLAGYMPRLKGCVKCGSKMDYGVFSIKEGGILCSKCSIDGEYVYELNRQTLHFLHTLKNIKLEDLRYIKYERKMVEYLQNILTKYIMYYTEKDFKSISLINTIKEKGVV</sequence>
<dbReference type="SUPFAM" id="SSF50249">
    <property type="entry name" value="Nucleic acid-binding proteins"/>
    <property type="match status" value="1"/>
</dbReference>
<dbReference type="Gene3D" id="2.40.50.140">
    <property type="entry name" value="Nucleic acid-binding proteins"/>
    <property type="match status" value="1"/>
</dbReference>
<keyword evidence="10" id="KW-1185">Reference proteome</keyword>
<dbReference type="AlphaFoldDB" id="A0A4R7KAQ0"/>
<evidence type="ECO:0000256" key="3">
    <source>
        <dbReference type="ARBA" id="ARBA00022763"/>
    </source>
</evidence>
<name>A0A4R7KAQ0_9CLOT</name>
<dbReference type="Gene3D" id="1.20.1440.120">
    <property type="entry name" value="Recombination protein O, C-terminal domain"/>
    <property type="match status" value="1"/>
</dbReference>
<dbReference type="PANTHER" id="PTHR33991:SF1">
    <property type="entry name" value="DNA REPAIR PROTEIN RECO"/>
    <property type="match status" value="1"/>
</dbReference>
<evidence type="ECO:0000256" key="1">
    <source>
        <dbReference type="ARBA" id="ARBA00007452"/>
    </source>
</evidence>
<comment type="function">
    <text evidence="7">Involved in DNA repair and RecF pathway recombination.</text>
</comment>